<reference evidence="2" key="1">
    <citation type="journal article" date="2019" name="Int. J. Syst. Evol. Microbiol.">
        <title>The Global Catalogue of Microorganisms (GCM) 10K type strain sequencing project: providing services to taxonomists for standard genome sequencing and annotation.</title>
        <authorList>
            <consortium name="The Broad Institute Genomics Platform"/>
            <consortium name="The Broad Institute Genome Sequencing Center for Infectious Disease"/>
            <person name="Wu L."/>
            <person name="Ma J."/>
        </authorList>
    </citation>
    <scope>NUCLEOTIDE SEQUENCE [LARGE SCALE GENOMIC DNA]</scope>
    <source>
        <strain evidence="2">CGMCC 4.7405</strain>
    </source>
</reference>
<gene>
    <name evidence="1" type="ORF">ACFOWZ_33865</name>
</gene>
<evidence type="ECO:0000313" key="1">
    <source>
        <dbReference type="EMBL" id="MFC3896488.1"/>
    </source>
</evidence>
<comment type="caution">
    <text evidence="1">The sequence shown here is derived from an EMBL/GenBank/DDBJ whole genome shotgun (WGS) entry which is preliminary data.</text>
</comment>
<name>A0ABV8C3C1_9PSEU</name>
<dbReference type="EMBL" id="JBHRZI010000029">
    <property type="protein sequence ID" value="MFC3896488.1"/>
    <property type="molecule type" value="Genomic_DNA"/>
</dbReference>
<organism evidence="1 2">
    <name type="scientific">Lentzea rhizosphaerae</name>
    <dbReference type="NCBI Taxonomy" id="2041025"/>
    <lineage>
        <taxon>Bacteria</taxon>
        <taxon>Bacillati</taxon>
        <taxon>Actinomycetota</taxon>
        <taxon>Actinomycetes</taxon>
        <taxon>Pseudonocardiales</taxon>
        <taxon>Pseudonocardiaceae</taxon>
        <taxon>Lentzea</taxon>
    </lineage>
</organism>
<evidence type="ECO:0000313" key="2">
    <source>
        <dbReference type="Proteomes" id="UP001595690"/>
    </source>
</evidence>
<accession>A0ABV8C3C1</accession>
<protein>
    <submittedName>
        <fullName evidence="1">Uncharacterized protein</fullName>
    </submittedName>
</protein>
<proteinExistence type="predicted"/>
<keyword evidence="2" id="KW-1185">Reference proteome</keyword>
<dbReference type="RefSeq" id="WP_382378023.1">
    <property type="nucleotide sequence ID" value="NZ_JBHRZI010000029.1"/>
</dbReference>
<dbReference type="Proteomes" id="UP001595690">
    <property type="component" value="Unassembled WGS sequence"/>
</dbReference>
<sequence length="213" mass="24346">MPATTSQLDRAAELKRLLVTFGRTGRLEREFDRTLAERQAETDLDAVTLTDRFLLQHKLDDGRTVVEHFVGAHPELSEDDRAMVLAWQDVVEGIFEIEQRDGEALVAVNLSDDLTYRIRSNKGASLFDPMPEGSFLACRIVPMADEWMLSGVSRPIPASRRREIYETVMHSFATHKASIFRNKEKLELAWKLQREDREYFLSFFGTDAHTATG</sequence>